<dbReference type="EMBL" id="LXQA010124222">
    <property type="protein sequence ID" value="MCI21294.1"/>
    <property type="molecule type" value="Genomic_DNA"/>
</dbReference>
<proteinExistence type="predicted"/>
<dbReference type="Proteomes" id="UP000265520">
    <property type="component" value="Unassembled WGS sequence"/>
</dbReference>
<reference evidence="2 3" key="1">
    <citation type="journal article" date="2018" name="Front. Plant Sci.">
        <title>Red Clover (Trifolium pratense) and Zigzag Clover (T. medium) - A Picture of Genomic Similarities and Differences.</title>
        <authorList>
            <person name="Dluhosova J."/>
            <person name="Istvanek J."/>
            <person name="Nedelnik J."/>
            <person name="Repkova J."/>
        </authorList>
    </citation>
    <scope>NUCLEOTIDE SEQUENCE [LARGE SCALE GENOMIC DNA]</scope>
    <source>
        <strain evidence="3">cv. 10/8</strain>
        <tissue evidence="2">Leaf</tissue>
    </source>
</reference>
<organism evidence="2 3">
    <name type="scientific">Trifolium medium</name>
    <dbReference type="NCBI Taxonomy" id="97028"/>
    <lineage>
        <taxon>Eukaryota</taxon>
        <taxon>Viridiplantae</taxon>
        <taxon>Streptophyta</taxon>
        <taxon>Embryophyta</taxon>
        <taxon>Tracheophyta</taxon>
        <taxon>Spermatophyta</taxon>
        <taxon>Magnoliopsida</taxon>
        <taxon>eudicotyledons</taxon>
        <taxon>Gunneridae</taxon>
        <taxon>Pentapetalae</taxon>
        <taxon>rosids</taxon>
        <taxon>fabids</taxon>
        <taxon>Fabales</taxon>
        <taxon>Fabaceae</taxon>
        <taxon>Papilionoideae</taxon>
        <taxon>50 kb inversion clade</taxon>
        <taxon>NPAAA clade</taxon>
        <taxon>Hologalegina</taxon>
        <taxon>IRL clade</taxon>
        <taxon>Trifolieae</taxon>
        <taxon>Trifolium</taxon>
    </lineage>
</organism>
<keyword evidence="3" id="KW-1185">Reference proteome</keyword>
<evidence type="ECO:0000313" key="2">
    <source>
        <dbReference type="EMBL" id="MCI21294.1"/>
    </source>
</evidence>
<evidence type="ECO:0000256" key="1">
    <source>
        <dbReference type="SAM" id="MobiDB-lite"/>
    </source>
</evidence>
<sequence>MLNSIFINGLKEEIQAELKLHESHDLDTLMDRALLIEEKNEVMLRRGAGWKDRGGTFRFKDPGEISGAKKGVERRSTETNEKWRSNKQLHNYQAGRGIGVEGGEHSHLCD</sequence>
<evidence type="ECO:0000313" key="3">
    <source>
        <dbReference type="Proteomes" id="UP000265520"/>
    </source>
</evidence>
<name>A0A392QAX5_9FABA</name>
<comment type="caution">
    <text evidence="2">The sequence shown here is derived from an EMBL/GenBank/DDBJ whole genome shotgun (WGS) entry which is preliminary data.</text>
</comment>
<protein>
    <submittedName>
        <fullName evidence="2">Uncharacterized protein</fullName>
    </submittedName>
</protein>
<feature type="compositionally biased region" description="Basic and acidic residues" evidence="1">
    <location>
        <begin position="70"/>
        <end position="82"/>
    </location>
</feature>
<accession>A0A392QAX5</accession>
<feature type="region of interest" description="Disordered" evidence="1">
    <location>
        <begin position="61"/>
        <end position="82"/>
    </location>
</feature>
<dbReference type="AlphaFoldDB" id="A0A392QAX5"/>